<evidence type="ECO:0000259" key="1">
    <source>
        <dbReference type="Pfam" id="PF13566"/>
    </source>
</evidence>
<feature type="domain" description="DUF4130" evidence="1">
    <location>
        <begin position="107"/>
        <end position="282"/>
    </location>
</feature>
<organism evidence="2 3">
    <name type="scientific">Oryzomonas japonica</name>
    <dbReference type="NCBI Taxonomy" id="2603858"/>
    <lineage>
        <taxon>Bacteria</taxon>
        <taxon>Pseudomonadati</taxon>
        <taxon>Thermodesulfobacteriota</taxon>
        <taxon>Desulfuromonadia</taxon>
        <taxon>Geobacterales</taxon>
        <taxon>Geobacteraceae</taxon>
        <taxon>Oryzomonas</taxon>
    </lineage>
</organism>
<keyword evidence="3" id="KW-1185">Reference proteome</keyword>
<dbReference type="InterPro" id="IPR025404">
    <property type="entry name" value="DUF4130"/>
</dbReference>
<dbReference type="Proteomes" id="UP000420562">
    <property type="component" value="Unassembled WGS sequence"/>
</dbReference>
<reference evidence="2 3" key="1">
    <citation type="submission" date="2019-09" db="EMBL/GenBank/DDBJ databases">
        <title>Geobacter sp. Red96, a novel strain isolated from paddy soil.</title>
        <authorList>
            <person name="Xu Z."/>
            <person name="Masuda Y."/>
            <person name="Itoh H."/>
            <person name="Senoo K."/>
        </authorList>
    </citation>
    <scope>NUCLEOTIDE SEQUENCE [LARGE SCALE GENOMIC DNA]</scope>
    <source>
        <strain evidence="2 3">Red96</strain>
    </source>
</reference>
<dbReference type="Pfam" id="PF13566">
    <property type="entry name" value="DUF4130"/>
    <property type="match status" value="1"/>
</dbReference>
<evidence type="ECO:0000313" key="2">
    <source>
        <dbReference type="EMBL" id="KAB0665864.1"/>
    </source>
</evidence>
<proteinExistence type="predicted"/>
<sequence>MGSTGTVSGDPRRLGPDGGVVTACYRYDGTLEGFLCALALCLESGGGEAEFLRPGAESGAGLFAGVPRDVVTERETALRFRERFVTAVSRDAFATLRYAFHSEAAGVEELLWRYVLAGLKQGKRLERMLAQEPVCTVNRLARAVSHEAHRFTGFVRFREVAWPVGDSWGEGDGEKGTTFLYARIEPAVDILAFIAPFFTERLNDRDWMIHDLRRSQAAVFNRETWRLVREVELTSPPGYTADEEVCSRLWRSYFQRMAIPERHNPRLQQQLVPLRFRAHLVEFGGEES</sequence>
<name>A0A7J4ZRW0_9BACT</name>
<dbReference type="EMBL" id="VZQZ01000004">
    <property type="protein sequence ID" value="KAB0665864.1"/>
    <property type="molecule type" value="Genomic_DNA"/>
</dbReference>
<accession>A0A7J4ZRW0</accession>
<protein>
    <submittedName>
        <fullName evidence="2">DNA metabolism protein</fullName>
    </submittedName>
</protein>
<dbReference type="NCBIfam" id="TIGR03915">
    <property type="entry name" value="SAM_7_link_chp"/>
    <property type="match status" value="1"/>
</dbReference>
<comment type="caution">
    <text evidence="2">The sequence shown here is derived from an EMBL/GenBank/DDBJ whole genome shotgun (WGS) entry which is preliminary data.</text>
</comment>
<gene>
    <name evidence="2" type="ORF">F6V25_08315</name>
</gene>
<dbReference type="AlphaFoldDB" id="A0A7J4ZRW0"/>
<dbReference type="InterPro" id="IPR023875">
    <property type="entry name" value="DNA_repair_put"/>
</dbReference>
<evidence type="ECO:0000313" key="3">
    <source>
        <dbReference type="Proteomes" id="UP000420562"/>
    </source>
</evidence>